<protein>
    <submittedName>
        <fullName evidence="1">Uncharacterized protein</fullName>
    </submittedName>
</protein>
<dbReference type="Proteomes" id="UP001168821">
    <property type="component" value="Unassembled WGS sequence"/>
</dbReference>
<proteinExistence type="predicted"/>
<gene>
    <name evidence="1" type="ORF">Zmor_003132</name>
</gene>
<name>A0AA38HKW1_9CUCU</name>
<reference evidence="1" key="1">
    <citation type="journal article" date="2023" name="G3 (Bethesda)">
        <title>Whole genome assemblies of Zophobas morio and Tenebrio molitor.</title>
        <authorList>
            <person name="Kaur S."/>
            <person name="Stinson S.A."/>
            <person name="diCenzo G.C."/>
        </authorList>
    </citation>
    <scope>NUCLEOTIDE SEQUENCE</scope>
    <source>
        <strain evidence="1">QUZm001</strain>
    </source>
</reference>
<dbReference type="AlphaFoldDB" id="A0AA38HKW1"/>
<evidence type="ECO:0000313" key="1">
    <source>
        <dbReference type="EMBL" id="KAJ3639795.1"/>
    </source>
</evidence>
<comment type="caution">
    <text evidence="1">The sequence shown here is derived from an EMBL/GenBank/DDBJ whole genome shotgun (WGS) entry which is preliminary data.</text>
</comment>
<accession>A0AA38HKW1</accession>
<sequence>MYAAESASSPLAVGGSIPGASVEIALGAAAAVAAAASPAGVRVAWKWGTQFGSTGVREYGSCGTGADWSRIRPGRGRGSGSGLAAAGMLRWTQLQ</sequence>
<organism evidence="1 2">
    <name type="scientific">Zophobas morio</name>
    <dbReference type="NCBI Taxonomy" id="2755281"/>
    <lineage>
        <taxon>Eukaryota</taxon>
        <taxon>Metazoa</taxon>
        <taxon>Ecdysozoa</taxon>
        <taxon>Arthropoda</taxon>
        <taxon>Hexapoda</taxon>
        <taxon>Insecta</taxon>
        <taxon>Pterygota</taxon>
        <taxon>Neoptera</taxon>
        <taxon>Endopterygota</taxon>
        <taxon>Coleoptera</taxon>
        <taxon>Polyphaga</taxon>
        <taxon>Cucujiformia</taxon>
        <taxon>Tenebrionidae</taxon>
        <taxon>Zophobas</taxon>
    </lineage>
</organism>
<keyword evidence="2" id="KW-1185">Reference proteome</keyword>
<dbReference type="EMBL" id="JALNTZ010000010">
    <property type="protein sequence ID" value="KAJ3639795.1"/>
    <property type="molecule type" value="Genomic_DNA"/>
</dbReference>
<evidence type="ECO:0000313" key="2">
    <source>
        <dbReference type="Proteomes" id="UP001168821"/>
    </source>
</evidence>